<accession>A0A3P7L5P5</accession>
<dbReference type="GO" id="GO:0010468">
    <property type="term" value="P:regulation of gene expression"/>
    <property type="evidence" value="ECO:0007669"/>
    <property type="project" value="UniProtKB-ARBA"/>
</dbReference>
<dbReference type="Proteomes" id="UP000270094">
    <property type="component" value="Unassembled WGS sequence"/>
</dbReference>
<protein>
    <recommendedName>
        <fullName evidence="2">RWD domain-containing protein</fullName>
    </recommendedName>
</protein>
<dbReference type="InterPro" id="IPR006575">
    <property type="entry name" value="RWD_dom"/>
</dbReference>
<reference evidence="3 4" key="1">
    <citation type="submission" date="2018-11" db="EMBL/GenBank/DDBJ databases">
        <authorList>
            <consortium name="Pathogen Informatics"/>
        </authorList>
    </citation>
    <scope>NUCLEOTIDE SEQUENCE [LARGE SCALE GENOMIC DNA]</scope>
</reference>
<name>A0A3P7L5P5_STRVU</name>
<dbReference type="CDD" id="cd23823">
    <property type="entry name" value="RWD_GCN2"/>
    <property type="match status" value="1"/>
</dbReference>
<organism evidence="3 4">
    <name type="scientific">Strongylus vulgaris</name>
    <name type="common">Blood worm</name>
    <dbReference type="NCBI Taxonomy" id="40348"/>
    <lineage>
        <taxon>Eukaryota</taxon>
        <taxon>Metazoa</taxon>
        <taxon>Ecdysozoa</taxon>
        <taxon>Nematoda</taxon>
        <taxon>Chromadorea</taxon>
        <taxon>Rhabditida</taxon>
        <taxon>Rhabditina</taxon>
        <taxon>Rhabditomorpha</taxon>
        <taxon>Strongyloidea</taxon>
        <taxon>Strongylidae</taxon>
        <taxon>Strongylus</taxon>
    </lineage>
</organism>
<dbReference type="PROSITE" id="PS50908">
    <property type="entry name" value="RWD"/>
    <property type="match status" value="1"/>
</dbReference>
<feature type="coiled-coil region" evidence="1">
    <location>
        <begin position="148"/>
        <end position="182"/>
    </location>
</feature>
<dbReference type="FunFam" id="3.10.110.10:FF:000050">
    <property type="entry name" value="eIF-2-alpha kinase GCN2"/>
    <property type="match status" value="1"/>
</dbReference>
<dbReference type="PANTHER" id="PTHR13198:SF4">
    <property type="entry name" value="E3 UBIQUITIN-PROTEIN LIGASE RNF25"/>
    <property type="match status" value="1"/>
</dbReference>
<evidence type="ECO:0000259" key="2">
    <source>
        <dbReference type="PROSITE" id="PS50908"/>
    </source>
</evidence>
<dbReference type="InterPro" id="IPR039133">
    <property type="entry name" value="RNF25"/>
</dbReference>
<evidence type="ECO:0000313" key="3">
    <source>
        <dbReference type="EMBL" id="VDM74722.1"/>
    </source>
</evidence>
<keyword evidence="4" id="KW-1185">Reference proteome</keyword>
<dbReference type="GO" id="GO:0005634">
    <property type="term" value="C:nucleus"/>
    <property type="evidence" value="ECO:0007669"/>
    <property type="project" value="TreeGrafter"/>
</dbReference>
<evidence type="ECO:0000256" key="1">
    <source>
        <dbReference type="SAM" id="Coils"/>
    </source>
</evidence>
<dbReference type="EMBL" id="UYYB01094602">
    <property type="protein sequence ID" value="VDM74722.1"/>
    <property type="molecule type" value="Genomic_DNA"/>
</dbReference>
<dbReference type="SUPFAM" id="SSF54495">
    <property type="entry name" value="UBC-like"/>
    <property type="match status" value="1"/>
</dbReference>
<dbReference type="AlphaFoldDB" id="A0A3P7L5P5"/>
<keyword evidence="1" id="KW-0175">Coiled coil</keyword>
<dbReference type="Gene3D" id="3.10.110.10">
    <property type="entry name" value="Ubiquitin Conjugating Enzyme"/>
    <property type="match status" value="1"/>
</dbReference>
<dbReference type="GO" id="GO:0033554">
    <property type="term" value="P:cellular response to stress"/>
    <property type="evidence" value="ECO:0007669"/>
    <property type="project" value="UniProtKB-ARBA"/>
</dbReference>
<dbReference type="InterPro" id="IPR016135">
    <property type="entry name" value="UBQ-conjugating_enzyme/RWD"/>
</dbReference>
<feature type="domain" description="RWD" evidence="2">
    <location>
        <begin position="11"/>
        <end position="123"/>
    </location>
</feature>
<dbReference type="GO" id="GO:0016567">
    <property type="term" value="P:protein ubiquitination"/>
    <property type="evidence" value="ECO:0007669"/>
    <property type="project" value="TreeGrafter"/>
</dbReference>
<dbReference type="GO" id="GO:0009893">
    <property type="term" value="P:positive regulation of metabolic process"/>
    <property type="evidence" value="ECO:0007669"/>
    <property type="project" value="UniProtKB-ARBA"/>
</dbReference>
<dbReference type="SMART" id="SM00591">
    <property type="entry name" value="RWD"/>
    <property type="match status" value="1"/>
</dbReference>
<proteinExistence type="predicted"/>
<gene>
    <name evidence="3" type="ORF">SVUK_LOCUS9720</name>
</gene>
<dbReference type="PANTHER" id="PTHR13198">
    <property type="entry name" value="RING FINGER PROTEIN 25"/>
    <property type="match status" value="1"/>
</dbReference>
<dbReference type="GO" id="GO:0051246">
    <property type="term" value="P:regulation of protein metabolic process"/>
    <property type="evidence" value="ECO:0007669"/>
    <property type="project" value="UniProtKB-ARBA"/>
</dbReference>
<dbReference type="OrthoDB" id="5915312at2759"/>
<dbReference type="GO" id="GO:0061630">
    <property type="term" value="F:ubiquitin protein ligase activity"/>
    <property type="evidence" value="ECO:0007669"/>
    <property type="project" value="InterPro"/>
</dbReference>
<evidence type="ECO:0000313" key="4">
    <source>
        <dbReference type="Proteomes" id="UP000270094"/>
    </source>
</evidence>
<dbReference type="Pfam" id="PF05773">
    <property type="entry name" value="RWD"/>
    <property type="match status" value="1"/>
</dbReference>
<sequence>MDDSNHQAQLDEKVAIESIYGEDAVFGKTTCEVWNPLNVTVHLEPQHTGDDDSRVYVSLDLNIRCGKRYPTRSPVLSVIRSRGLSNAQIENLYSLLEGRCEELVGNPMIMEICELARTFLSDNNKPPQGSFHEIMLRDMENQDFLFKIEKETREAREKEAVAEELERQKLEAELRSEQGNEKKDVNVEGKEKQVSSIPLINTRFTPVIPTGAIPPQILPAEVRAAIQTMKAATAPGSDHISAGGVAGFSKGLFQKHLTPLAHLGSTYRFTYCSPSKWAVDAQC</sequence>